<dbReference type="Gene3D" id="2.60.40.10">
    <property type="entry name" value="Immunoglobulins"/>
    <property type="match status" value="3"/>
</dbReference>
<evidence type="ECO:0000256" key="2">
    <source>
        <dbReference type="SAM" id="Phobius"/>
    </source>
</evidence>
<dbReference type="InterPro" id="IPR013783">
    <property type="entry name" value="Ig-like_fold"/>
</dbReference>
<feature type="region of interest" description="Disordered" evidence="1">
    <location>
        <begin position="693"/>
        <end position="722"/>
    </location>
</feature>
<feature type="compositionally biased region" description="Polar residues" evidence="1">
    <location>
        <begin position="918"/>
        <end position="929"/>
    </location>
</feature>
<evidence type="ECO:0000313" key="5">
    <source>
        <dbReference type="Proteomes" id="UP000694865"/>
    </source>
</evidence>
<evidence type="ECO:0000259" key="3">
    <source>
        <dbReference type="PROSITE" id="PS50835"/>
    </source>
</evidence>
<feature type="compositionally biased region" description="Low complexity" evidence="1">
    <location>
        <begin position="769"/>
        <end position="781"/>
    </location>
</feature>
<evidence type="ECO:0000259" key="4">
    <source>
        <dbReference type="PROSITE" id="PS50853"/>
    </source>
</evidence>
<reference evidence="6" key="1">
    <citation type="submission" date="2025-08" db="UniProtKB">
        <authorList>
            <consortium name="RefSeq"/>
        </authorList>
    </citation>
    <scope>IDENTIFICATION</scope>
    <source>
        <tissue evidence="6">Testes</tissue>
    </source>
</reference>
<feature type="compositionally biased region" description="Polar residues" evidence="1">
    <location>
        <begin position="693"/>
        <end position="715"/>
    </location>
</feature>
<feature type="compositionally biased region" description="Basic and acidic residues" evidence="1">
    <location>
        <begin position="431"/>
        <end position="445"/>
    </location>
</feature>
<dbReference type="PROSITE" id="PS50835">
    <property type="entry name" value="IG_LIKE"/>
    <property type="match status" value="1"/>
</dbReference>
<accession>A0ABM0MGT1</accession>
<keyword evidence="2" id="KW-0812">Transmembrane</keyword>
<dbReference type="SUPFAM" id="SSF49265">
    <property type="entry name" value="Fibronectin type III"/>
    <property type="match status" value="1"/>
</dbReference>
<dbReference type="Proteomes" id="UP000694865">
    <property type="component" value="Unplaced"/>
</dbReference>
<dbReference type="InterPro" id="IPR003599">
    <property type="entry name" value="Ig_sub"/>
</dbReference>
<dbReference type="InterPro" id="IPR003961">
    <property type="entry name" value="FN3_dom"/>
</dbReference>
<dbReference type="InterPro" id="IPR036179">
    <property type="entry name" value="Ig-like_dom_sf"/>
</dbReference>
<organism evidence="5 6">
    <name type="scientific">Saccoglossus kowalevskii</name>
    <name type="common">Acorn worm</name>
    <dbReference type="NCBI Taxonomy" id="10224"/>
    <lineage>
        <taxon>Eukaryota</taxon>
        <taxon>Metazoa</taxon>
        <taxon>Hemichordata</taxon>
        <taxon>Enteropneusta</taxon>
        <taxon>Harrimaniidae</taxon>
        <taxon>Saccoglossus</taxon>
    </lineage>
</organism>
<dbReference type="Pfam" id="PF00041">
    <property type="entry name" value="fn3"/>
    <property type="match status" value="1"/>
</dbReference>
<feature type="region of interest" description="Disordered" evidence="1">
    <location>
        <begin position="399"/>
        <end position="463"/>
    </location>
</feature>
<dbReference type="CDD" id="cd00063">
    <property type="entry name" value="FN3"/>
    <property type="match status" value="1"/>
</dbReference>
<feature type="domain" description="Ig-like" evidence="3">
    <location>
        <begin position="36"/>
        <end position="129"/>
    </location>
</feature>
<keyword evidence="5" id="KW-1185">Reference proteome</keyword>
<feature type="region of interest" description="Disordered" evidence="1">
    <location>
        <begin position="634"/>
        <end position="664"/>
    </location>
</feature>
<name>A0ABM0MGT1_SACKO</name>
<feature type="region of interest" description="Disordered" evidence="1">
    <location>
        <begin position="918"/>
        <end position="969"/>
    </location>
</feature>
<feature type="compositionally biased region" description="Polar residues" evidence="1">
    <location>
        <begin position="937"/>
        <end position="953"/>
    </location>
</feature>
<protein>
    <submittedName>
        <fullName evidence="6">Cell wall protein IFF6-like</fullName>
    </submittedName>
</protein>
<dbReference type="RefSeq" id="XP_006819222.1">
    <property type="nucleotide sequence ID" value="XM_006819159.1"/>
</dbReference>
<feature type="compositionally biased region" description="Polar residues" evidence="1">
    <location>
        <begin position="960"/>
        <end position="969"/>
    </location>
</feature>
<proteinExistence type="predicted"/>
<dbReference type="PROSITE" id="PS50853">
    <property type="entry name" value="FN3"/>
    <property type="match status" value="1"/>
</dbReference>
<feature type="region of interest" description="Disordered" evidence="1">
    <location>
        <begin position="768"/>
        <end position="790"/>
    </location>
</feature>
<dbReference type="SMART" id="SM00409">
    <property type="entry name" value="IG"/>
    <property type="match status" value="1"/>
</dbReference>
<dbReference type="SMART" id="SM00060">
    <property type="entry name" value="FN3"/>
    <property type="match status" value="1"/>
</dbReference>
<keyword evidence="2" id="KW-1133">Transmembrane helix</keyword>
<feature type="compositionally biased region" description="Polar residues" evidence="1">
    <location>
        <begin position="634"/>
        <end position="659"/>
    </location>
</feature>
<sequence length="969" mass="107328">MGNRSNKEDNMAFTLHSWYMSLLTSVCMLLCWYSSPCVHAVPSITLENTVIERGSQLYLECSLNVTSPYTVNDLAWCFNEIKIPEKEYHIKDNKTLLLIIEEAKLSHSGNYSCKMMSDESNYAKTHVIVGSIPNPPESVQVVSTSSESIKWSWKKPADWTDDYHLFYRVQYSSVASSSSSSPWQQDVLQKYDETSYELSDGKPYMEYYFKVSCISGFAYPEISGDETEIWSEWSDVITARTDEAAPSGTIEIGIAPDEVVNGEQRAVKLTWKPLKPEETNGVILKYNIWIWKQNVTEFGMQHISRRYVQYLGFNMTKTTGEEYKFDTVDSATTAYTIEVTVPKSRLQIVIVVVFVVASVIGVIIAFLLLRRSYLKMKRRGIFKPVPQVSFPFKITLSNDSGSGNQGNKRQHRDICDEDEGLPNARLSSTESDGKEDGKEDGDVMRKHCKDKQTPPLAVVLPPKSPDDYSQLTNNDNIHLAKMPSWNNSKIKSQLPSQQGYCKISVGGVVMATAMQAPVSRVPRTVHILTRQNHIPTCVGESVNGVHGNKTLTSCQVTAKQAAVQIHNPCNVSKVSVNRNQASNSDEDLGYSQVSANRNQASNSDRDLGYSQVSANRNQASNSDEDLGYSQVSANRNQASNSDGDLGYSQVSTNRNQASNSDEDLGYSQVSANRNQASNSDEDLGYSQVSANRNQASNSDEDLGQSQVSANRNQATDSDENLGYSQVSTNRNQASYSDVPITTNDNAAICNQGDNGYCKVTLNGHPVIQDDSSSMWSDSSESTYPPDSIDGEEVIHQSPYRMSGYVEQQPTTQSINNTGVRQEAAGDQSTSQHIHGYVAHDTTGSQPMNRQQTSQPINIGYVAHDTTGSQPMNRQQTSQPINNGYVAHDTTGSRPMNRQQTSQPINNGYVAHDTTGSWPMNRQQTSQPINNGYVARDTTGSRPMNRQQTSQPINNGYVAHNGSSNKSLNK</sequence>
<keyword evidence="2" id="KW-0472">Membrane</keyword>
<evidence type="ECO:0000313" key="6">
    <source>
        <dbReference type="RefSeq" id="XP_006819222.1"/>
    </source>
</evidence>
<dbReference type="SUPFAM" id="SSF48726">
    <property type="entry name" value="Immunoglobulin"/>
    <property type="match status" value="1"/>
</dbReference>
<dbReference type="GeneID" id="102807769"/>
<dbReference type="InterPro" id="IPR007110">
    <property type="entry name" value="Ig-like_dom"/>
</dbReference>
<feature type="transmembrane region" description="Helical" evidence="2">
    <location>
        <begin position="346"/>
        <end position="369"/>
    </location>
</feature>
<feature type="domain" description="Fibronectin type-III" evidence="4">
    <location>
        <begin position="135"/>
        <end position="244"/>
    </location>
</feature>
<evidence type="ECO:0000256" key="1">
    <source>
        <dbReference type="SAM" id="MobiDB-lite"/>
    </source>
</evidence>
<dbReference type="InterPro" id="IPR036116">
    <property type="entry name" value="FN3_sf"/>
</dbReference>
<gene>
    <name evidence="6" type="primary">LOC102807769</name>
</gene>